<proteinExistence type="predicted"/>
<evidence type="ECO:0000313" key="2">
    <source>
        <dbReference type="EMBL" id="OOC10562.1"/>
    </source>
</evidence>
<name>A0A1V2ZZM9_9GAMM</name>
<evidence type="ECO:0000259" key="1">
    <source>
        <dbReference type="Pfam" id="PF07700"/>
    </source>
</evidence>
<dbReference type="Pfam" id="PF07700">
    <property type="entry name" value="HNOB"/>
    <property type="match status" value="1"/>
</dbReference>
<sequence>MKGIVFTEFLEMVEDVFSPDVADAIIEHANLPSGGVYTAVGTYDHSEMVRLVTALSRETGTEVDDLLEVFGKYLFGRFRALYPDFFTGVDSAFGFLEHVEDYIHVEVRKLYPDAELPTFDTRRLDSERLVMEYSSARPFAHLANGLIHGCLESFGETAEVDFEDLSHGEDTHTRFTLRLVDNG</sequence>
<dbReference type="GO" id="GO:0020037">
    <property type="term" value="F:heme binding"/>
    <property type="evidence" value="ECO:0007669"/>
    <property type="project" value="InterPro"/>
</dbReference>
<feature type="domain" description="Heme NO-binding" evidence="1">
    <location>
        <begin position="2"/>
        <end position="160"/>
    </location>
</feature>
<dbReference type="AlphaFoldDB" id="A0A1V2ZZM9"/>
<gene>
    <name evidence="2" type="ORF">B1A74_05540</name>
</gene>
<dbReference type="EMBL" id="MUZR01000014">
    <property type="protein sequence ID" value="OOC10562.1"/>
    <property type="molecule type" value="Genomic_DNA"/>
</dbReference>
<keyword evidence="3" id="KW-1185">Reference proteome</keyword>
<organism evidence="2 3">
    <name type="scientific">Thioalkalivibrio halophilus</name>
    <dbReference type="NCBI Taxonomy" id="252474"/>
    <lineage>
        <taxon>Bacteria</taxon>
        <taxon>Pseudomonadati</taxon>
        <taxon>Pseudomonadota</taxon>
        <taxon>Gammaproteobacteria</taxon>
        <taxon>Chromatiales</taxon>
        <taxon>Ectothiorhodospiraceae</taxon>
        <taxon>Thioalkalivibrio</taxon>
    </lineage>
</organism>
<dbReference type="OrthoDB" id="7266652at2"/>
<dbReference type="SUPFAM" id="SSF111126">
    <property type="entry name" value="Ligand-binding domain in the NO signalling and Golgi transport"/>
    <property type="match status" value="1"/>
</dbReference>
<dbReference type="InterPro" id="IPR011644">
    <property type="entry name" value="Heme_NO-bd"/>
</dbReference>
<protein>
    <recommendedName>
        <fullName evidence="1">Heme NO-binding domain-containing protein</fullName>
    </recommendedName>
</protein>
<dbReference type="InterPro" id="IPR038158">
    <property type="entry name" value="H-NOX_domain_sf"/>
</dbReference>
<evidence type="ECO:0000313" key="3">
    <source>
        <dbReference type="Proteomes" id="UP000189177"/>
    </source>
</evidence>
<dbReference type="InterPro" id="IPR024096">
    <property type="entry name" value="NO_sig/Golgi_transp_ligand-bd"/>
</dbReference>
<reference evidence="2 3" key="1">
    <citation type="submission" date="2017-02" db="EMBL/GenBank/DDBJ databases">
        <title>Genomic diversity within the haloalkaliphilic genus Thioalkalivibrio.</title>
        <authorList>
            <person name="Ahn A.-C."/>
            <person name="Meier-Kolthoff J."/>
            <person name="Overmars L."/>
            <person name="Richter M."/>
            <person name="Woyke T."/>
            <person name="Sorokin D.Y."/>
            <person name="Muyzer G."/>
        </authorList>
    </citation>
    <scope>NUCLEOTIDE SEQUENCE [LARGE SCALE GENOMIC DNA]</scope>
    <source>
        <strain evidence="2 3">HL17</strain>
    </source>
</reference>
<dbReference type="Gene3D" id="3.90.1520.10">
    <property type="entry name" value="H-NOX domain"/>
    <property type="match status" value="1"/>
</dbReference>
<comment type="caution">
    <text evidence="2">The sequence shown here is derived from an EMBL/GenBank/DDBJ whole genome shotgun (WGS) entry which is preliminary data.</text>
</comment>
<dbReference type="Proteomes" id="UP000189177">
    <property type="component" value="Unassembled WGS sequence"/>
</dbReference>
<dbReference type="STRING" id="252474.B1A74_05540"/>
<accession>A0A1V2ZZM9</accession>
<dbReference type="RefSeq" id="WP_077244019.1">
    <property type="nucleotide sequence ID" value="NZ_MUZR01000014.1"/>
</dbReference>